<gene>
    <name evidence="2" type="ORF">VIN01S_19740</name>
</gene>
<dbReference type="AlphaFoldDB" id="A0A4Y3HWS1"/>
<evidence type="ECO:0008006" key="4">
    <source>
        <dbReference type="Google" id="ProtNLM"/>
    </source>
</evidence>
<comment type="caution">
    <text evidence="2">The sequence shown here is derived from an EMBL/GenBank/DDBJ whole genome shotgun (WGS) entry which is preliminary data.</text>
</comment>
<dbReference type="Pfam" id="PF11101">
    <property type="entry name" value="DUF2884"/>
    <property type="match status" value="1"/>
</dbReference>
<dbReference type="RefSeq" id="WP_141345494.1">
    <property type="nucleotide sequence ID" value="NZ_BJLF01000008.1"/>
</dbReference>
<evidence type="ECO:0000256" key="1">
    <source>
        <dbReference type="SAM" id="SignalP"/>
    </source>
</evidence>
<name>A0A4Y3HWS1_9VIBR</name>
<evidence type="ECO:0000313" key="2">
    <source>
        <dbReference type="EMBL" id="GEA51170.1"/>
    </source>
</evidence>
<organism evidence="2 3">
    <name type="scientific">Vibrio inusitatus NBRC 102082</name>
    <dbReference type="NCBI Taxonomy" id="1219070"/>
    <lineage>
        <taxon>Bacteria</taxon>
        <taxon>Pseudomonadati</taxon>
        <taxon>Pseudomonadota</taxon>
        <taxon>Gammaproteobacteria</taxon>
        <taxon>Vibrionales</taxon>
        <taxon>Vibrionaceae</taxon>
        <taxon>Vibrio</taxon>
    </lineage>
</organism>
<sequence length="256" mass="29147">MIKRITSSILVGSLLVAPALQAQSLTDYESCNVDLNNELHLDGKEVEIIDREGHRAVFEAKGLVINGESIPLNKEQQQLLDHYRVQLNNDIPKAREVAQSGMLLANEVLDDVSAKFNDTDAFDNVRQAIADFYAKLEQRYYQNGEWVLKPNAFGNMFDNWQQDFADAREVFNREFFASAFSVLQEQMASEEGINFTELQKQLNDLKISVEKKLKEHSSEIAGQAQDYCDSMGKLAEEEKSLVETIPELENYQLFNI</sequence>
<reference evidence="2 3" key="1">
    <citation type="submission" date="2019-06" db="EMBL/GenBank/DDBJ databases">
        <title>Whole genome shotgun sequence of Vibrio inusitatus NBRC 102082.</title>
        <authorList>
            <person name="Hosoyama A."/>
            <person name="Uohara A."/>
            <person name="Ohji S."/>
            <person name="Ichikawa N."/>
        </authorList>
    </citation>
    <scope>NUCLEOTIDE SEQUENCE [LARGE SCALE GENOMIC DNA]</scope>
    <source>
        <strain evidence="2 3">NBRC 102082</strain>
    </source>
</reference>
<dbReference type="OrthoDB" id="5904592at2"/>
<evidence type="ECO:0000313" key="3">
    <source>
        <dbReference type="Proteomes" id="UP000318717"/>
    </source>
</evidence>
<dbReference type="InterPro" id="IPR021307">
    <property type="entry name" value="DUF2884"/>
</dbReference>
<feature type="signal peptide" evidence="1">
    <location>
        <begin position="1"/>
        <end position="22"/>
    </location>
</feature>
<dbReference type="Proteomes" id="UP000318717">
    <property type="component" value="Unassembled WGS sequence"/>
</dbReference>
<proteinExistence type="predicted"/>
<protein>
    <recommendedName>
        <fullName evidence="4">Chemotaxis protein</fullName>
    </recommendedName>
</protein>
<keyword evidence="3" id="KW-1185">Reference proteome</keyword>
<accession>A0A4Y3HWS1</accession>
<feature type="chain" id="PRO_5021468084" description="Chemotaxis protein" evidence="1">
    <location>
        <begin position="23"/>
        <end position="256"/>
    </location>
</feature>
<dbReference type="EMBL" id="BJLF01000008">
    <property type="protein sequence ID" value="GEA51170.1"/>
    <property type="molecule type" value="Genomic_DNA"/>
</dbReference>
<keyword evidence="1" id="KW-0732">Signal</keyword>